<name>A0A816G7I0_ADIRI</name>
<dbReference type="Proteomes" id="UP000663828">
    <property type="component" value="Unassembled WGS sequence"/>
</dbReference>
<gene>
    <name evidence="1" type="ORF">XAT740_LOCUS58519</name>
</gene>
<dbReference type="InterPro" id="IPR032675">
    <property type="entry name" value="LRR_dom_sf"/>
</dbReference>
<dbReference type="SUPFAM" id="SSF52047">
    <property type="entry name" value="RNI-like"/>
    <property type="match status" value="1"/>
</dbReference>
<accession>A0A816G7I0</accession>
<dbReference type="Gene3D" id="3.80.10.10">
    <property type="entry name" value="Ribonuclease Inhibitor"/>
    <property type="match status" value="1"/>
</dbReference>
<protein>
    <submittedName>
        <fullName evidence="1">Uncharacterized protein</fullName>
    </submittedName>
</protein>
<reference evidence="1" key="1">
    <citation type="submission" date="2021-02" db="EMBL/GenBank/DDBJ databases">
        <authorList>
            <person name="Nowell W R."/>
        </authorList>
    </citation>
    <scope>NUCLEOTIDE SEQUENCE</scope>
</reference>
<proteinExistence type="predicted"/>
<evidence type="ECO:0000313" key="1">
    <source>
        <dbReference type="EMBL" id="CAF1670146.1"/>
    </source>
</evidence>
<dbReference type="EMBL" id="CAJNOR010012863">
    <property type="protein sequence ID" value="CAF1670146.1"/>
    <property type="molecule type" value="Genomic_DNA"/>
</dbReference>
<keyword evidence="2" id="KW-1185">Reference proteome</keyword>
<dbReference type="AlphaFoldDB" id="A0A816G7I0"/>
<comment type="caution">
    <text evidence="1">The sequence shown here is derived from an EMBL/GenBank/DDBJ whole genome shotgun (WGS) entry which is preliminary data.</text>
</comment>
<evidence type="ECO:0000313" key="2">
    <source>
        <dbReference type="Proteomes" id="UP000663828"/>
    </source>
</evidence>
<sequence>MFSLNDFPHLQSLTLTDINSTNMDQLVPMLTYIPSLKCFHLNNPKFDPSEIISSLYCSEIRTLTLPQLPKNLTLLRRFSSLKSLTIDSCSIYQLLQVLNDLSTLEYLQINYLSTNAGTSDRVNFKFTHCLRHLVINHTDYGFGDIEMIIRHTPNLNLFTLFASFRYDQMNVQKWKHSLRIYLSHLKVFKFCYQYNYKRDHRDRAKETLRVLQNDFQDDFNNGLIEYVLSQDTVMIYTVPYAFSTFQLHLDMGRYRNTALDDGNTFSNVRKLTIHGTPYKMNNHFYFFYNDQSPEWSPYRENMFNCLTMTSNFSHVKHLDASHVFNFENPSIFLEILKNTPELSSLTISFKMLRLSLDNDELCQSLKRMIHQLCITNSWSFSYDSMYEKFCNVFSNIEQLTCSVEKECQMMHLLTSLPRLICADFTVTKCDGDDRTSWSNTRLSELGMEYLV</sequence>
<organism evidence="1 2">
    <name type="scientific">Adineta ricciae</name>
    <name type="common">Rotifer</name>
    <dbReference type="NCBI Taxonomy" id="249248"/>
    <lineage>
        <taxon>Eukaryota</taxon>
        <taxon>Metazoa</taxon>
        <taxon>Spiralia</taxon>
        <taxon>Gnathifera</taxon>
        <taxon>Rotifera</taxon>
        <taxon>Eurotatoria</taxon>
        <taxon>Bdelloidea</taxon>
        <taxon>Adinetida</taxon>
        <taxon>Adinetidae</taxon>
        <taxon>Adineta</taxon>
    </lineage>
</organism>
<feature type="non-terminal residue" evidence="1">
    <location>
        <position position="451"/>
    </location>
</feature>